<organism evidence="1 2">
    <name type="scientific">Smallanthus sonchifolius</name>
    <dbReference type="NCBI Taxonomy" id="185202"/>
    <lineage>
        <taxon>Eukaryota</taxon>
        <taxon>Viridiplantae</taxon>
        <taxon>Streptophyta</taxon>
        <taxon>Embryophyta</taxon>
        <taxon>Tracheophyta</taxon>
        <taxon>Spermatophyta</taxon>
        <taxon>Magnoliopsida</taxon>
        <taxon>eudicotyledons</taxon>
        <taxon>Gunneridae</taxon>
        <taxon>Pentapetalae</taxon>
        <taxon>asterids</taxon>
        <taxon>campanulids</taxon>
        <taxon>Asterales</taxon>
        <taxon>Asteraceae</taxon>
        <taxon>Asteroideae</taxon>
        <taxon>Heliantheae alliance</taxon>
        <taxon>Millerieae</taxon>
        <taxon>Smallanthus</taxon>
    </lineage>
</organism>
<evidence type="ECO:0000313" key="2">
    <source>
        <dbReference type="Proteomes" id="UP001056120"/>
    </source>
</evidence>
<keyword evidence="2" id="KW-1185">Reference proteome</keyword>
<protein>
    <submittedName>
        <fullName evidence="1">Uncharacterized protein</fullName>
    </submittedName>
</protein>
<accession>A0ACB9JYF0</accession>
<comment type="caution">
    <text evidence="1">The sequence shown here is derived from an EMBL/GenBank/DDBJ whole genome shotgun (WGS) entry which is preliminary data.</text>
</comment>
<proteinExistence type="predicted"/>
<reference evidence="2" key="1">
    <citation type="journal article" date="2022" name="Mol. Ecol. Resour.">
        <title>The genomes of chicory, endive, great burdock and yacon provide insights into Asteraceae palaeo-polyploidization history and plant inulin production.</title>
        <authorList>
            <person name="Fan W."/>
            <person name="Wang S."/>
            <person name="Wang H."/>
            <person name="Wang A."/>
            <person name="Jiang F."/>
            <person name="Liu H."/>
            <person name="Zhao H."/>
            <person name="Xu D."/>
            <person name="Zhang Y."/>
        </authorList>
    </citation>
    <scope>NUCLEOTIDE SEQUENCE [LARGE SCALE GENOMIC DNA]</scope>
    <source>
        <strain evidence="2">cv. Yunnan</strain>
    </source>
</reference>
<evidence type="ECO:0000313" key="1">
    <source>
        <dbReference type="EMBL" id="KAI3824929.1"/>
    </source>
</evidence>
<dbReference type="Proteomes" id="UP001056120">
    <property type="component" value="Linkage Group LG02"/>
</dbReference>
<reference evidence="1 2" key="2">
    <citation type="journal article" date="2022" name="Mol. Ecol. Resour.">
        <title>The genomes of chicory, endive, great burdock and yacon provide insights into Asteraceae paleo-polyploidization history and plant inulin production.</title>
        <authorList>
            <person name="Fan W."/>
            <person name="Wang S."/>
            <person name="Wang H."/>
            <person name="Wang A."/>
            <person name="Jiang F."/>
            <person name="Liu H."/>
            <person name="Zhao H."/>
            <person name="Xu D."/>
            <person name="Zhang Y."/>
        </authorList>
    </citation>
    <scope>NUCLEOTIDE SEQUENCE [LARGE SCALE GENOMIC DNA]</scope>
    <source>
        <strain evidence="2">cv. Yunnan</strain>
        <tissue evidence="1">Leaves</tissue>
    </source>
</reference>
<name>A0ACB9JYF0_9ASTR</name>
<gene>
    <name evidence="1" type="ORF">L1987_06402</name>
</gene>
<dbReference type="EMBL" id="CM042019">
    <property type="protein sequence ID" value="KAI3824929.1"/>
    <property type="molecule type" value="Genomic_DNA"/>
</dbReference>
<sequence length="205" mass="22666">MAKVYPENITPVSVSSVVCKKPVVLTVWKKSLLFGCDGFTVYDSLGNLVFRVDNYTATGNREIVLMDASGHTLHTIRRKMLSLRNNFLVYDGETAVNPRFSVTKHGNIFNTNSLAYASIVGSPKNRNERNVIFEIEGSYAQKSCMVYDDGRTCVADIRRKEAKGGVALGGDVFALVVQPSVDPAIAMALVVILDQMFDTSRRFFP</sequence>